<dbReference type="RefSeq" id="WP_382347973.1">
    <property type="nucleotide sequence ID" value="NZ_JBHMBP010000002.1"/>
</dbReference>
<evidence type="ECO:0000256" key="1">
    <source>
        <dbReference type="SAM" id="MobiDB-lite"/>
    </source>
</evidence>
<organism evidence="4 5">
    <name type="scientific">Glycomyces mayteni</name>
    <dbReference type="NCBI Taxonomy" id="543887"/>
    <lineage>
        <taxon>Bacteria</taxon>
        <taxon>Bacillati</taxon>
        <taxon>Actinomycetota</taxon>
        <taxon>Actinomycetes</taxon>
        <taxon>Glycomycetales</taxon>
        <taxon>Glycomycetaceae</taxon>
        <taxon>Glycomyces</taxon>
    </lineage>
</organism>
<dbReference type="SUPFAM" id="SSF53474">
    <property type="entry name" value="alpha/beta-Hydrolases"/>
    <property type="match status" value="1"/>
</dbReference>
<dbReference type="Proteomes" id="UP001596470">
    <property type="component" value="Unassembled WGS sequence"/>
</dbReference>
<name>A0ABW2D404_9ACTN</name>
<sequence>MIVSPRNRPMWGGVLKLVPQPRVAEETRNIAAAMASPAAFVNDHLVPMEATDLLPGSRWGLHLQRFVEPMVPLSHFASTPDFGIRCAAILASVLVDWNKHDRDPWSEPRPPAAFLNDFVCAYEPLVDGLRQYAAAEGFSYENPHPEWRSARMQVSLPNPFALLRGTITAAPTLILHGNGHGDLHADNILVAPDSAAGSTAYRLIDLGRFSDEAAISRDPVKLVLSAVERFISFNPWALGDAALAAALAEIAATGGRTPEPVPDAFRTVADTVRAIDTAAASWAVARDTVAEWRRQHHLTFVGAALRKVGATGSPIETRRWYFYAASLAAREFLRTEPPPEAALPGFTPTGPVPSTSEHWLDMATRATRDEANTVAESRNITLDQLYVTRSAPEDKILGRLNGPGLTLVVGEPGAGKTSMLWNLSRRLEDAGRRFAMIRATDLPSGEHVDADPIWKGLDDPSALPGVLMIDTVDLLLQQGEVPGLLANLIAGAKAHFGALILTCRVRESVLFDRFRAQVDMAEIELDMFDEQELPQAVDAYSRSFLDADSDEAHEIHGRVLTAVTRGLPISDVCRRPLTLRMLFETAMDPDDFNDEMDITDLYHRYWDTRVKDDRRLGVGPGSGADLSLLVAEFAVSMVSRGLPLAATADLDAAARERAADAAETLVRRSVLHRLSDGATYEFFHQTFFEYAAARACLSMGDDAAAGMLRHSAALADDLFLAAVAQQTIVYASSERTPGQAFDEAFSDMLTSAEEGTRQTAVAALAQAKHRGPLTNATALMLLSANDTGLERHYLRNVTTVRHHDVRLVLSELTSIWKNAGERIRIEMLPVFRRLSAAHPAEMVEFLKRPADRRSDVLRWYHDLGPEKIRAHRRPLLDLIEGLAGQDRDWATAELLRLAAVIPQGTASREALADVLATAARIVTSRLAKQALISSPPPMPTTKVIGIHELEAALADLHRSLWNDEGRDCEAIAAEIAAFPDEGYTLDRRVMLRALAARLVGRGVGVTARVVSQLLGSGRPRLQSDVADNLLRYLIEAALDPGTRGDEAAAWVLEQCLTALRSLPGKPFGRNGARTRPAIYRDALEHARIEPDAVASVLSDERRVNVWSLKDGLVALLPAAAIGGHPTAAAVLAEWSGRSAPAAGKPAREIRKIIVYRLKLLSATRTEALDHLIQDALVEGDCQFLEGAFGLFRASAGEPAVRTYVPKVVEIASSVVQEAKDPKVRRYGYSLLSTPEAEPLVPTGLILTGLRNETEALNPVLDILRTGLDDYTERWQEGSDFDEASSLLASLAESDAVTAGARIRARELLRDLYCHSGPIRSPAERAATVTAAVAMTVPHGSSGDVHRIAPLGFLIARLAPVDLDRASDLLLDGAAYVATAPWRTRSHRYTLGQHWRGAVGAVLRRLDLPSWRRTLEALSQLDAEVFAVALETSVKLHPREKEFLLAVSSGAEQQAQTRLRKALQRQQRVRGGTTTWPEFHRRWAAADHPPGILRGALGSSDHRPSSPRGPDVTAIDIDNPESPVRRRRKWLRGTFIALGVVLVLAVAGLGGAGWYFSNEVLVPDHSPSEYSLTVESVDGATVTITRDEDSEKGGVWGLAWEDGHAVVGDVVAEDEDTVTRTLQGVLFGDLAEGTKVRMDMYGYRGDPQTALGLAFEEVQIPTDLGDAPAWLVPADGDTWVIGVHGRNATREEMLRSTEVYHGLGYPVLDVTYRNDEGAPAAENGLMSLGEYEADDVIAAIDYALANGAKDVILHGVSMGGSTVATAARKIEDPSVIKGLVLDSPCIDWNSTLDMQAADRNVIDPITWAAKRVVEFRADISLHDLDQRNFAGDFGMPVLLFVDTADQTVEHTATLEFADMLDGATLVESASGHTATWNEDPAKYAAELQAYLASLS</sequence>
<feature type="transmembrane region" description="Helical" evidence="2">
    <location>
        <begin position="1534"/>
        <end position="1555"/>
    </location>
</feature>
<keyword evidence="2" id="KW-1133">Transmembrane helix</keyword>
<keyword evidence="2" id="KW-0812">Transmembrane</keyword>
<dbReference type="InterPro" id="IPR003593">
    <property type="entry name" value="AAA+_ATPase"/>
</dbReference>
<proteinExistence type="predicted"/>
<protein>
    <submittedName>
        <fullName evidence="4">Alpha/beta fold hydrolase</fullName>
    </submittedName>
</protein>
<accession>A0ABW2D404</accession>
<dbReference type="InterPro" id="IPR029058">
    <property type="entry name" value="AB_hydrolase_fold"/>
</dbReference>
<comment type="caution">
    <text evidence="4">The sequence shown here is derived from an EMBL/GenBank/DDBJ whole genome shotgun (WGS) entry which is preliminary data.</text>
</comment>
<feature type="region of interest" description="Disordered" evidence="1">
    <location>
        <begin position="1493"/>
        <end position="1518"/>
    </location>
</feature>
<evidence type="ECO:0000313" key="5">
    <source>
        <dbReference type="Proteomes" id="UP001596470"/>
    </source>
</evidence>
<dbReference type="InterPro" id="IPR001375">
    <property type="entry name" value="Peptidase_S9_cat"/>
</dbReference>
<evidence type="ECO:0000256" key="2">
    <source>
        <dbReference type="SAM" id="Phobius"/>
    </source>
</evidence>
<evidence type="ECO:0000259" key="3">
    <source>
        <dbReference type="SMART" id="SM00382"/>
    </source>
</evidence>
<dbReference type="InterPro" id="IPR027417">
    <property type="entry name" value="P-loop_NTPase"/>
</dbReference>
<keyword evidence="5" id="KW-1185">Reference proteome</keyword>
<feature type="domain" description="AAA+ ATPase" evidence="3">
    <location>
        <begin position="402"/>
        <end position="524"/>
    </location>
</feature>
<evidence type="ECO:0000313" key="4">
    <source>
        <dbReference type="EMBL" id="MFC6957052.1"/>
    </source>
</evidence>
<dbReference type="Gene3D" id="3.40.50.1820">
    <property type="entry name" value="alpha/beta hydrolase"/>
    <property type="match status" value="1"/>
</dbReference>
<dbReference type="SMART" id="SM00382">
    <property type="entry name" value="AAA"/>
    <property type="match status" value="1"/>
</dbReference>
<keyword evidence="4" id="KW-0378">Hydrolase</keyword>
<dbReference type="Pfam" id="PF00326">
    <property type="entry name" value="Peptidase_S9"/>
    <property type="match status" value="1"/>
</dbReference>
<gene>
    <name evidence="4" type="ORF">ACFQS3_07565</name>
</gene>
<reference evidence="5" key="1">
    <citation type="journal article" date="2019" name="Int. J. Syst. Evol. Microbiol.">
        <title>The Global Catalogue of Microorganisms (GCM) 10K type strain sequencing project: providing services to taxonomists for standard genome sequencing and annotation.</title>
        <authorList>
            <consortium name="The Broad Institute Genomics Platform"/>
            <consortium name="The Broad Institute Genome Sequencing Center for Infectious Disease"/>
            <person name="Wu L."/>
            <person name="Ma J."/>
        </authorList>
    </citation>
    <scope>NUCLEOTIDE SEQUENCE [LARGE SCALE GENOMIC DNA]</scope>
    <source>
        <strain evidence="5">KACC 12634</strain>
    </source>
</reference>
<dbReference type="EMBL" id="JBHSYS010000002">
    <property type="protein sequence ID" value="MFC6957052.1"/>
    <property type="molecule type" value="Genomic_DNA"/>
</dbReference>
<dbReference type="GO" id="GO:0016787">
    <property type="term" value="F:hydrolase activity"/>
    <property type="evidence" value="ECO:0007669"/>
    <property type="project" value="UniProtKB-KW"/>
</dbReference>
<dbReference type="SUPFAM" id="SSF52540">
    <property type="entry name" value="P-loop containing nucleoside triphosphate hydrolases"/>
    <property type="match status" value="1"/>
</dbReference>
<keyword evidence="2" id="KW-0472">Membrane</keyword>